<name>A0ABD6ECN8_9BILA</name>
<organism evidence="1 2">
    <name type="scientific">Gnathostoma spinigerum</name>
    <dbReference type="NCBI Taxonomy" id="75299"/>
    <lineage>
        <taxon>Eukaryota</taxon>
        <taxon>Metazoa</taxon>
        <taxon>Ecdysozoa</taxon>
        <taxon>Nematoda</taxon>
        <taxon>Chromadorea</taxon>
        <taxon>Rhabditida</taxon>
        <taxon>Spirurina</taxon>
        <taxon>Gnathostomatomorpha</taxon>
        <taxon>Gnathostomatoidea</taxon>
        <taxon>Gnathostomatidae</taxon>
        <taxon>Gnathostoma</taxon>
    </lineage>
</organism>
<dbReference type="Proteomes" id="UP001608902">
    <property type="component" value="Unassembled WGS sequence"/>
</dbReference>
<dbReference type="EMBL" id="JBGFUD010000732">
    <property type="protein sequence ID" value="MFH4975131.1"/>
    <property type="molecule type" value="Genomic_DNA"/>
</dbReference>
<protein>
    <submittedName>
        <fullName evidence="1">Uncharacterized protein</fullName>
    </submittedName>
</protein>
<evidence type="ECO:0000313" key="1">
    <source>
        <dbReference type="EMBL" id="MFH4975131.1"/>
    </source>
</evidence>
<reference evidence="1 2" key="1">
    <citation type="submission" date="2024-08" db="EMBL/GenBank/DDBJ databases">
        <title>Gnathostoma spinigerum genome.</title>
        <authorList>
            <person name="Gonzalez-Bertolin B."/>
            <person name="Monzon S."/>
            <person name="Zaballos A."/>
            <person name="Jimenez P."/>
            <person name="Dekumyoy P."/>
            <person name="Varona S."/>
            <person name="Cuesta I."/>
            <person name="Sumanam S."/>
            <person name="Adisakwattana P."/>
            <person name="Gasser R.B."/>
            <person name="Hernandez-Gonzalez A."/>
            <person name="Young N.D."/>
            <person name="Perteguer M.J."/>
        </authorList>
    </citation>
    <scope>NUCLEOTIDE SEQUENCE [LARGE SCALE GENOMIC DNA]</scope>
    <source>
        <strain evidence="1">AL3</strain>
        <tissue evidence="1">Liver</tissue>
    </source>
</reference>
<gene>
    <name evidence="1" type="ORF">AB6A40_001840</name>
</gene>
<comment type="caution">
    <text evidence="1">The sequence shown here is derived from an EMBL/GenBank/DDBJ whole genome shotgun (WGS) entry which is preliminary data.</text>
</comment>
<dbReference type="AlphaFoldDB" id="A0ABD6ECN8"/>
<accession>A0ABD6ECN8</accession>
<proteinExistence type="predicted"/>
<sequence length="180" mass="20822">MFSKYAVDVSFTGLLCIVLWGVLCVSSYCKLQLQYIYGAQGEEECQILLENEFLRPFSGYLEDIKTDSEELGNKEEAEELRSFLSLQSKEFRNATEQIFKLNYCWARLKKEFDGERRGEEEKRYDEMTEGKDNFLDLAVRGQDTLTMLEERLEEVDKSIVGTRSEPMIIALQPAPTVVLL</sequence>
<keyword evidence="2" id="KW-1185">Reference proteome</keyword>
<evidence type="ECO:0000313" key="2">
    <source>
        <dbReference type="Proteomes" id="UP001608902"/>
    </source>
</evidence>